<dbReference type="HOGENOM" id="CLU_849057_0_0_10"/>
<dbReference type="Pfam" id="PF13480">
    <property type="entry name" value="Acetyltransf_6"/>
    <property type="match status" value="1"/>
</dbReference>
<feature type="domain" description="BioF2-like acetyltransferase" evidence="1">
    <location>
        <begin position="230"/>
        <end position="334"/>
    </location>
</feature>
<accession>E7RT10</accession>
<evidence type="ECO:0000313" key="3">
    <source>
        <dbReference type="Proteomes" id="UP000005580"/>
    </source>
</evidence>
<sequence length="379" mass="44821">MATTTPHSYQIIKIHRCYLFVLYFIHVCLTKITINHQIGLPNIAFLQNIYYFCDMKEIKVRIISKQKELPVMNDGNFFHSPELFKIIADTPGHTPYMAIATDHHGNIVAHMLAIIRRRGSLLPPYLYTHGHIFGEGAYQDGINKEEVFGLMLRETTRKFKRRLCLYAEFSNISTKMFGYRHFRENGYFPISWQEIHNSLHSMPPENRLSNKLLKRIRHSYNLGIVTREAKNEAEIHQFYTILHSFYRLKIRRFVPPESQIRAIGCGQNGHIFVTLYRNKVIGGCICVHYNGNMFLWYHASKRKRYMFLHPNTLTIWHAIKYAYDNNYAHMSFLDAGLPLIKNPHRDFILSFGGKPVTKYRWFRISIPWINSLLSWIYRE</sequence>
<dbReference type="InterPro" id="IPR016181">
    <property type="entry name" value="Acyl_CoA_acyltransferase"/>
</dbReference>
<organism evidence="2 3">
    <name type="scientific">Hoylesella oralis ATCC 33269</name>
    <dbReference type="NCBI Taxonomy" id="873533"/>
    <lineage>
        <taxon>Bacteria</taxon>
        <taxon>Pseudomonadati</taxon>
        <taxon>Bacteroidota</taxon>
        <taxon>Bacteroidia</taxon>
        <taxon>Bacteroidales</taxon>
        <taxon>Prevotellaceae</taxon>
        <taxon>Hoylesella</taxon>
    </lineage>
</organism>
<dbReference type="Proteomes" id="UP000005580">
    <property type="component" value="Unassembled WGS sequence"/>
</dbReference>
<comment type="caution">
    <text evidence="2">The sequence shown here is derived from an EMBL/GenBank/DDBJ whole genome shotgun (WGS) entry which is preliminary data.</text>
</comment>
<dbReference type="eggNOG" id="COG5653">
    <property type="taxonomic scope" value="Bacteria"/>
</dbReference>
<reference evidence="2" key="1">
    <citation type="submission" date="2011-01" db="EMBL/GenBank/DDBJ databases">
        <authorList>
            <person name="Muzny D."/>
            <person name="Qin X."/>
            <person name="Buhay C."/>
            <person name="Dugan-Rocha S."/>
            <person name="Ding Y."/>
            <person name="Chen G."/>
            <person name="Hawes A."/>
            <person name="Holder M."/>
            <person name="Jhangiani S."/>
            <person name="Johnson A."/>
            <person name="Khan Z."/>
            <person name="Li Z."/>
            <person name="Liu W."/>
            <person name="Liu X."/>
            <person name="Perez L."/>
            <person name="Shen H."/>
            <person name="Wang Q."/>
            <person name="Watt J."/>
            <person name="Xi L."/>
            <person name="Xin Y."/>
            <person name="Zhou J."/>
            <person name="Deng J."/>
            <person name="Jiang H."/>
            <person name="Liu Y."/>
            <person name="Qu J."/>
            <person name="Song X.-Z."/>
            <person name="Zhang L."/>
            <person name="Villasana D."/>
            <person name="Johnson A."/>
            <person name="Liu J."/>
            <person name="Liyanage D."/>
            <person name="Lorensuhewa L."/>
            <person name="Robinson T."/>
            <person name="Song A."/>
            <person name="Song B.-B."/>
            <person name="Dinh H."/>
            <person name="Thornton R."/>
            <person name="Coyle M."/>
            <person name="Francisco L."/>
            <person name="Jackson L."/>
            <person name="Javaid M."/>
            <person name="Korchina V."/>
            <person name="Kovar C."/>
            <person name="Mata R."/>
            <person name="Mathew T."/>
            <person name="Ngo R."/>
            <person name="Nguyen L."/>
            <person name="Nguyen N."/>
            <person name="Okwuonu G."/>
            <person name="Ongeri F."/>
            <person name="Pham C."/>
            <person name="Simmons D."/>
            <person name="Wilczek-Boney K."/>
            <person name="Hale W."/>
            <person name="Jakkamsetti A."/>
            <person name="Pham P."/>
            <person name="Ruth R."/>
            <person name="San Lucas F."/>
            <person name="Warren J."/>
            <person name="Zhang J."/>
            <person name="Zhao Z."/>
            <person name="Zhou C."/>
            <person name="Zhu D."/>
            <person name="Lee S."/>
            <person name="Bess C."/>
            <person name="Blankenburg K."/>
            <person name="Forbes L."/>
            <person name="Fu Q."/>
            <person name="Gubbala S."/>
            <person name="Hirani K."/>
            <person name="Jayaseelan J.C."/>
            <person name="Lara F."/>
            <person name="Munidasa M."/>
            <person name="Palculict T."/>
            <person name="Patil S."/>
            <person name="Pu L.-L."/>
            <person name="Saada N."/>
            <person name="Tang L."/>
            <person name="Weissenberger G."/>
            <person name="Zhu Y."/>
            <person name="Hemphill L."/>
            <person name="Shang Y."/>
            <person name="Youmans B."/>
            <person name="Ayvaz T."/>
            <person name="Ross M."/>
            <person name="Santibanez J."/>
            <person name="Aqrawi P."/>
            <person name="Gross S."/>
            <person name="Joshi V."/>
            <person name="Fowler G."/>
            <person name="Nazareth L."/>
            <person name="Reid J."/>
            <person name="Worley K."/>
            <person name="Petrosino J."/>
            <person name="Highlander S."/>
            <person name="Gibbs R."/>
        </authorList>
    </citation>
    <scope>NUCLEOTIDE SEQUENCE [LARGE SCALE GENOMIC DNA]</scope>
    <source>
        <strain evidence="2">ATCC 33269</strain>
    </source>
</reference>
<evidence type="ECO:0000313" key="2">
    <source>
        <dbReference type="EMBL" id="EFZ36361.1"/>
    </source>
</evidence>
<dbReference type="SUPFAM" id="SSF55729">
    <property type="entry name" value="Acyl-CoA N-acyltransferases (Nat)"/>
    <property type="match status" value="1"/>
</dbReference>
<name>E7RT10_9BACT</name>
<gene>
    <name evidence="2" type="ORF">HMPREF0663_12428</name>
</gene>
<evidence type="ECO:0000259" key="1">
    <source>
        <dbReference type="Pfam" id="PF13480"/>
    </source>
</evidence>
<keyword evidence="3" id="KW-1185">Reference proteome</keyword>
<protein>
    <recommendedName>
        <fullName evidence="1">BioF2-like acetyltransferase domain-containing protein</fullName>
    </recommendedName>
</protein>
<dbReference type="EMBL" id="AEPE02000006">
    <property type="protein sequence ID" value="EFZ36361.1"/>
    <property type="molecule type" value="Genomic_DNA"/>
</dbReference>
<dbReference type="Gene3D" id="3.40.630.30">
    <property type="match status" value="1"/>
</dbReference>
<proteinExistence type="predicted"/>
<dbReference type="STRING" id="28134.SAMN05444288_0901"/>
<dbReference type="AlphaFoldDB" id="E7RT10"/>
<dbReference type="InterPro" id="IPR038740">
    <property type="entry name" value="BioF2-like_GNAT_dom"/>
</dbReference>